<evidence type="ECO:0000313" key="3">
    <source>
        <dbReference type="EMBL" id="URD75829.1"/>
    </source>
</evidence>
<dbReference type="GO" id="GO:0006979">
    <property type="term" value="P:response to oxidative stress"/>
    <property type="evidence" value="ECO:0007669"/>
    <property type="project" value="TreeGrafter"/>
</dbReference>
<dbReference type="PANTHER" id="PTHR37223">
    <property type="entry name" value="OS08G0528601 PROTEIN"/>
    <property type="match status" value="1"/>
</dbReference>
<dbReference type="EMBL" id="CP097502">
    <property type="protein sequence ID" value="URD75829.1"/>
    <property type="molecule type" value="Genomic_DNA"/>
</dbReference>
<proteinExistence type="predicted"/>
<dbReference type="Proteomes" id="UP001055439">
    <property type="component" value="Chromosome 1"/>
</dbReference>
<feature type="compositionally biased region" description="Basic and acidic residues" evidence="1">
    <location>
        <begin position="71"/>
        <end position="89"/>
    </location>
</feature>
<evidence type="ECO:0000256" key="1">
    <source>
        <dbReference type="SAM" id="MobiDB-lite"/>
    </source>
</evidence>
<sequence length="89" mass="10692">MQRRGRPPVLRESLLTRAVSSVFAFVRLAEFEILFFLFFFVAFIIFKDLGKTHSRRHQHLHFVHKSIHHRRGEDEDTLRHHDLSTIRSL</sequence>
<name>A0A9E7EES0_9LILI</name>
<dbReference type="AlphaFoldDB" id="A0A9E7EES0"/>
<accession>A0A9E7EES0</accession>
<feature type="transmembrane region" description="Helical" evidence="2">
    <location>
        <begin position="20"/>
        <end position="46"/>
    </location>
</feature>
<organism evidence="3 4">
    <name type="scientific">Musa troglodytarum</name>
    <name type="common">fe'i banana</name>
    <dbReference type="NCBI Taxonomy" id="320322"/>
    <lineage>
        <taxon>Eukaryota</taxon>
        <taxon>Viridiplantae</taxon>
        <taxon>Streptophyta</taxon>
        <taxon>Embryophyta</taxon>
        <taxon>Tracheophyta</taxon>
        <taxon>Spermatophyta</taxon>
        <taxon>Magnoliopsida</taxon>
        <taxon>Liliopsida</taxon>
        <taxon>Zingiberales</taxon>
        <taxon>Musaceae</taxon>
        <taxon>Musa</taxon>
    </lineage>
</organism>
<protein>
    <submittedName>
        <fullName evidence="3">Uncharacterized protein</fullName>
    </submittedName>
</protein>
<gene>
    <name evidence="3" type="ORF">MUK42_33719</name>
</gene>
<keyword evidence="2" id="KW-1133">Transmembrane helix</keyword>
<dbReference type="PANTHER" id="PTHR37223:SF1">
    <property type="entry name" value="OS08G0528601 PROTEIN"/>
    <property type="match status" value="1"/>
</dbReference>
<evidence type="ECO:0000313" key="4">
    <source>
        <dbReference type="Proteomes" id="UP001055439"/>
    </source>
</evidence>
<keyword evidence="2" id="KW-0812">Transmembrane</keyword>
<keyword evidence="2" id="KW-0472">Membrane</keyword>
<reference evidence="3" key="1">
    <citation type="submission" date="2022-05" db="EMBL/GenBank/DDBJ databases">
        <title>The Musa troglodytarum L. genome provides insights into the mechanism of non-climacteric behaviour and enrichment of carotenoids.</title>
        <authorList>
            <person name="Wang J."/>
        </authorList>
    </citation>
    <scope>NUCLEOTIDE SEQUENCE</scope>
    <source>
        <tissue evidence="3">Leaf</tissue>
    </source>
</reference>
<feature type="region of interest" description="Disordered" evidence="1">
    <location>
        <begin position="70"/>
        <end position="89"/>
    </location>
</feature>
<keyword evidence="4" id="KW-1185">Reference proteome</keyword>
<evidence type="ECO:0000256" key="2">
    <source>
        <dbReference type="SAM" id="Phobius"/>
    </source>
</evidence>